<keyword evidence="1" id="KW-0812">Transmembrane</keyword>
<accession>A0A2T3XUM8</accession>
<feature type="transmembrane region" description="Helical" evidence="1">
    <location>
        <begin position="129"/>
        <end position="158"/>
    </location>
</feature>
<protein>
    <recommendedName>
        <fullName evidence="4">Glycosyltransferase RgtA/B/C/D-like domain-containing protein</fullName>
    </recommendedName>
</protein>
<evidence type="ECO:0000313" key="3">
    <source>
        <dbReference type="Proteomes" id="UP000240638"/>
    </source>
</evidence>
<evidence type="ECO:0000256" key="1">
    <source>
        <dbReference type="SAM" id="Phobius"/>
    </source>
</evidence>
<feature type="transmembrane region" description="Helical" evidence="1">
    <location>
        <begin position="220"/>
        <end position="244"/>
    </location>
</feature>
<keyword evidence="1" id="KW-0472">Membrane</keyword>
<dbReference type="EMBL" id="PYUC01000006">
    <property type="protein sequence ID" value="PTB20230.1"/>
    <property type="molecule type" value="Genomic_DNA"/>
</dbReference>
<feature type="transmembrane region" description="Helical" evidence="1">
    <location>
        <begin position="98"/>
        <end position="117"/>
    </location>
</feature>
<feature type="transmembrane region" description="Helical" evidence="1">
    <location>
        <begin position="178"/>
        <end position="200"/>
    </location>
</feature>
<comment type="caution">
    <text evidence="2">The sequence shown here is derived from an EMBL/GenBank/DDBJ whole genome shotgun (WGS) entry which is preliminary data.</text>
</comment>
<sequence>MNTTFSAKGLNAASRYVIPFPALSLCIGYAVVLFARRAFNDGDTYWHIATGLWILAHHSIPHVDPFSYALAGAPWTAHEWLSEVLMALAYRAGAWDGVLVLFATAAAATCGSLARYLGRWMDQPEAAIVFLLGIACAGGSLLARPHLLALTALTLWTIGLMNAKDQGSSPALWLLPLMSIWANLHGSFVFGFALALPIALEAVVESEPSRRLVTARRWALFLAAAIAASLVTPHGWHGLLFPFLLMRMSINSNIAEWAPTSFHTFQPLEGALVALLYVAFTRSVRVPVGRLAILIGLLCLSLSHARHQMVAGVVGAIVLAKPLGHAFGQADGAAEEIAIPIGKRWMTVVIACLAVLTIVRFTDPLERSDDPVSPITAIGHVPQAVLDMHVLNSYEFGGYLIFRHIKPFIDGRADLYGDAFITEYIAGVAQSRATLQHIIDKYDIRWALLAAGTPTVDTISSLPHWRRLYADDVAAVLIRDEPTHQVDRGTP</sequence>
<evidence type="ECO:0000313" key="2">
    <source>
        <dbReference type="EMBL" id="PTB20230.1"/>
    </source>
</evidence>
<evidence type="ECO:0008006" key="4">
    <source>
        <dbReference type="Google" id="ProtNLM"/>
    </source>
</evidence>
<feature type="transmembrane region" description="Helical" evidence="1">
    <location>
        <begin position="16"/>
        <end position="35"/>
    </location>
</feature>
<reference evidence="2 3" key="1">
    <citation type="submission" date="2018-03" db="EMBL/GenBank/DDBJ databases">
        <title>Whole genome analyses suggest that Burkholderia sensu lato contains two further novel genera in the rhizoxinica-symbiotica group Mycetohabitans gen. nov., and Trinickia gen. nov.: implications for the evolution of diazotrophy and nodulation in the Burkholderiaceae.</title>
        <authorList>
            <person name="Estrada De Los Santos P."/>
            <person name="Palmer M."/>
            <person name="Chavez-Ramirez B."/>
            <person name="Steenkamp E.T."/>
            <person name="Hirsch A.M."/>
            <person name="Manyaka P."/>
            <person name="Maluk M."/>
            <person name="Lafos M."/>
            <person name="Crook M."/>
            <person name="Gross E."/>
            <person name="Simon M.F."/>
            <person name="Bueno Dos Reis Junior F."/>
            <person name="Poole P.S."/>
            <person name="Venter S.N."/>
            <person name="James E.K."/>
        </authorList>
    </citation>
    <scope>NUCLEOTIDE SEQUENCE [LARGE SCALE GENOMIC DNA]</scope>
    <source>
        <strain evidence="2 3">JPY-366</strain>
    </source>
</reference>
<proteinExistence type="predicted"/>
<keyword evidence="1" id="KW-1133">Transmembrane helix</keyword>
<name>A0A2T3XUM8_9BURK</name>
<gene>
    <name evidence="2" type="ORF">C9I57_14225</name>
</gene>
<dbReference type="AlphaFoldDB" id="A0A2T3XUM8"/>
<organism evidence="2 3">
    <name type="scientific">Trinickia symbiotica</name>
    <dbReference type="NCBI Taxonomy" id="863227"/>
    <lineage>
        <taxon>Bacteria</taxon>
        <taxon>Pseudomonadati</taxon>
        <taxon>Pseudomonadota</taxon>
        <taxon>Betaproteobacteria</taxon>
        <taxon>Burkholderiales</taxon>
        <taxon>Burkholderiaceae</taxon>
        <taxon>Trinickia</taxon>
    </lineage>
</organism>
<dbReference type="Proteomes" id="UP000240638">
    <property type="component" value="Unassembled WGS sequence"/>
</dbReference>